<feature type="domain" description="HTH marR-type" evidence="1">
    <location>
        <begin position="6"/>
        <end position="137"/>
    </location>
</feature>
<accession>A0ABP6YJ27</accession>
<dbReference type="InterPro" id="IPR036388">
    <property type="entry name" value="WH-like_DNA-bd_sf"/>
</dbReference>
<protein>
    <submittedName>
        <fullName evidence="2">MarR family transcriptional regulator TamR</fullName>
    </submittedName>
</protein>
<organism evidence="2 3">
    <name type="scientific">Amycolatopsis ultiminotia</name>
    <dbReference type="NCBI Taxonomy" id="543629"/>
    <lineage>
        <taxon>Bacteria</taxon>
        <taxon>Bacillati</taxon>
        <taxon>Actinomycetota</taxon>
        <taxon>Actinomycetes</taxon>
        <taxon>Pseudonocardiales</taxon>
        <taxon>Pseudonocardiaceae</taxon>
        <taxon>Amycolatopsis</taxon>
    </lineage>
</organism>
<keyword evidence="3" id="KW-1185">Reference proteome</keyword>
<sequence length="137" mass="14940">MGDDEALDLLDLLYRLSRLVISDARRSTADAAGLEMPEFVLLRAIAAETTSPGDLARELDVHPAAISRTVTQLVKAGLLERLPSPADSRRFVLALTEQGRATTDAIAAKVRPALRARLAALTQNERTELRSALRRLL</sequence>
<proteinExistence type="predicted"/>
<gene>
    <name evidence="2" type="primary">tamR</name>
    <name evidence="2" type="ORF">GCM10022222_81740</name>
</gene>
<dbReference type="SMART" id="SM00347">
    <property type="entry name" value="HTH_MARR"/>
    <property type="match status" value="1"/>
</dbReference>
<dbReference type="EMBL" id="BAAAZN010000030">
    <property type="protein sequence ID" value="GAA3584741.1"/>
    <property type="molecule type" value="Genomic_DNA"/>
</dbReference>
<comment type="caution">
    <text evidence="2">The sequence shown here is derived from an EMBL/GenBank/DDBJ whole genome shotgun (WGS) entry which is preliminary data.</text>
</comment>
<evidence type="ECO:0000313" key="3">
    <source>
        <dbReference type="Proteomes" id="UP001500689"/>
    </source>
</evidence>
<dbReference type="RefSeq" id="WP_344868889.1">
    <property type="nucleotide sequence ID" value="NZ_BAAAZN010000030.1"/>
</dbReference>
<dbReference type="PRINTS" id="PR00598">
    <property type="entry name" value="HTHMARR"/>
</dbReference>
<evidence type="ECO:0000259" key="1">
    <source>
        <dbReference type="PROSITE" id="PS50995"/>
    </source>
</evidence>
<dbReference type="Pfam" id="PF12802">
    <property type="entry name" value="MarR_2"/>
    <property type="match status" value="1"/>
</dbReference>
<dbReference type="PANTHER" id="PTHR33164:SF43">
    <property type="entry name" value="HTH-TYPE TRANSCRIPTIONAL REPRESSOR YETL"/>
    <property type="match status" value="1"/>
</dbReference>
<evidence type="ECO:0000313" key="2">
    <source>
        <dbReference type="EMBL" id="GAA3584741.1"/>
    </source>
</evidence>
<dbReference type="SUPFAM" id="SSF46785">
    <property type="entry name" value="Winged helix' DNA-binding domain"/>
    <property type="match status" value="1"/>
</dbReference>
<dbReference type="InterPro" id="IPR000835">
    <property type="entry name" value="HTH_MarR-typ"/>
</dbReference>
<dbReference type="InterPro" id="IPR036390">
    <property type="entry name" value="WH_DNA-bd_sf"/>
</dbReference>
<dbReference type="PROSITE" id="PS50995">
    <property type="entry name" value="HTH_MARR_2"/>
    <property type="match status" value="1"/>
</dbReference>
<name>A0ABP6YJ27_9PSEU</name>
<dbReference type="PANTHER" id="PTHR33164">
    <property type="entry name" value="TRANSCRIPTIONAL REGULATOR, MARR FAMILY"/>
    <property type="match status" value="1"/>
</dbReference>
<dbReference type="Gene3D" id="1.10.10.10">
    <property type="entry name" value="Winged helix-like DNA-binding domain superfamily/Winged helix DNA-binding domain"/>
    <property type="match status" value="1"/>
</dbReference>
<dbReference type="InterPro" id="IPR039422">
    <property type="entry name" value="MarR/SlyA-like"/>
</dbReference>
<reference evidence="3" key="1">
    <citation type="journal article" date="2019" name="Int. J. Syst. Evol. Microbiol.">
        <title>The Global Catalogue of Microorganisms (GCM) 10K type strain sequencing project: providing services to taxonomists for standard genome sequencing and annotation.</title>
        <authorList>
            <consortium name="The Broad Institute Genomics Platform"/>
            <consortium name="The Broad Institute Genome Sequencing Center for Infectious Disease"/>
            <person name="Wu L."/>
            <person name="Ma J."/>
        </authorList>
    </citation>
    <scope>NUCLEOTIDE SEQUENCE [LARGE SCALE GENOMIC DNA]</scope>
    <source>
        <strain evidence="3">JCM 16898</strain>
    </source>
</reference>
<dbReference type="Proteomes" id="UP001500689">
    <property type="component" value="Unassembled WGS sequence"/>
</dbReference>